<name>A0A914YB00_9BILA</name>
<protein>
    <submittedName>
        <fullName evidence="6">Uncharacterized protein</fullName>
    </submittedName>
</protein>
<evidence type="ECO:0000256" key="2">
    <source>
        <dbReference type="ARBA" id="ARBA00022448"/>
    </source>
</evidence>
<evidence type="ECO:0000313" key="5">
    <source>
        <dbReference type="Proteomes" id="UP000887577"/>
    </source>
</evidence>
<evidence type="ECO:0000256" key="4">
    <source>
        <dbReference type="SAM" id="SignalP"/>
    </source>
</evidence>
<keyword evidence="4" id="KW-0732">Signal</keyword>
<dbReference type="PANTHER" id="PTHR23316">
    <property type="entry name" value="IMPORTIN ALPHA"/>
    <property type="match status" value="1"/>
</dbReference>
<evidence type="ECO:0000313" key="6">
    <source>
        <dbReference type="WBParaSite" id="PSU_v2.g14667.t1"/>
    </source>
</evidence>
<keyword evidence="2" id="KW-0813">Transport</keyword>
<dbReference type="WBParaSite" id="PSU_v2.g14667.t1">
    <property type="protein sequence ID" value="PSU_v2.g14667.t1"/>
    <property type="gene ID" value="PSU_v2.g14667"/>
</dbReference>
<sequence>MNTDKRLFILFVFQILILVISPEEYSGLYVQDVDDILFHNLYNALISEDFDKKFDGVVELRKLIASPDPPYEGLEKTAVLQRLVEFLSSEKDNIQDESALAIATLCSKGYSHHVVIAHGIEYLFDTFGSRNITTVQQGILAFGYIMSHNPDFRDKCVDEGIVFHLNRLVFSSKTPDFLLKNISWAISNFFVGTDEYMDEEAVREILPALSALIQHNDHEIVQHAVMAYGYLAAGGGKYIQLVIDSGRIGNIIASLNHTDEKVQFSAAGVLAILFTGNHQQIQQIINHGALQKLIQLLIHPTPDLKKNSLQAINNLVTYGTSKQIQALLDLNVISLICDLLDNCSRTVVKASLDIIHLLLGKSDDIREVINRHVTEWGGLEKMEKIMDKTISRLHNEDNKDFDQGTCSR</sequence>
<dbReference type="AlphaFoldDB" id="A0A914YB00"/>
<keyword evidence="5" id="KW-1185">Reference proteome</keyword>
<evidence type="ECO:0000256" key="1">
    <source>
        <dbReference type="ARBA" id="ARBA00010394"/>
    </source>
</evidence>
<feature type="chain" id="PRO_5037517536" evidence="4">
    <location>
        <begin position="23"/>
        <end position="408"/>
    </location>
</feature>
<dbReference type="Pfam" id="PF00514">
    <property type="entry name" value="Arm"/>
    <property type="match status" value="1"/>
</dbReference>
<dbReference type="InterPro" id="IPR016024">
    <property type="entry name" value="ARM-type_fold"/>
</dbReference>
<evidence type="ECO:0000256" key="3">
    <source>
        <dbReference type="ARBA" id="ARBA00022927"/>
    </source>
</evidence>
<dbReference type="Gene3D" id="1.25.10.10">
    <property type="entry name" value="Leucine-rich Repeat Variant"/>
    <property type="match status" value="1"/>
</dbReference>
<dbReference type="Proteomes" id="UP000887577">
    <property type="component" value="Unplaced"/>
</dbReference>
<dbReference type="SUPFAM" id="SSF48371">
    <property type="entry name" value="ARM repeat"/>
    <property type="match status" value="1"/>
</dbReference>
<reference evidence="6" key="1">
    <citation type="submission" date="2022-11" db="UniProtKB">
        <authorList>
            <consortium name="WormBaseParasite"/>
        </authorList>
    </citation>
    <scope>IDENTIFICATION</scope>
</reference>
<organism evidence="5 6">
    <name type="scientific">Panagrolaimus superbus</name>
    <dbReference type="NCBI Taxonomy" id="310955"/>
    <lineage>
        <taxon>Eukaryota</taxon>
        <taxon>Metazoa</taxon>
        <taxon>Ecdysozoa</taxon>
        <taxon>Nematoda</taxon>
        <taxon>Chromadorea</taxon>
        <taxon>Rhabditida</taxon>
        <taxon>Tylenchina</taxon>
        <taxon>Panagrolaimomorpha</taxon>
        <taxon>Panagrolaimoidea</taxon>
        <taxon>Panagrolaimidae</taxon>
        <taxon>Panagrolaimus</taxon>
    </lineage>
</organism>
<feature type="signal peptide" evidence="4">
    <location>
        <begin position="1"/>
        <end position="22"/>
    </location>
</feature>
<proteinExistence type="inferred from homology"/>
<dbReference type="InterPro" id="IPR000225">
    <property type="entry name" value="Armadillo"/>
</dbReference>
<dbReference type="GO" id="GO:0015031">
    <property type="term" value="P:protein transport"/>
    <property type="evidence" value="ECO:0007669"/>
    <property type="project" value="UniProtKB-KW"/>
</dbReference>
<dbReference type="InterPro" id="IPR011989">
    <property type="entry name" value="ARM-like"/>
</dbReference>
<accession>A0A914YB00</accession>
<dbReference type="SMART" id="SM00185">
    <property type="entry name" value="ARM"/>
    <property type="match status" value="5"/>
</dbReference>
<comment type="similarity">
    <text evidence="1">Belongs to the importin alpha family.</text>
</comment>
<keyword evidence="3" id="KW-0653">Protein transport</keyword>